<evidence type="ECO:0000313" key="2">
    <source>
        <dbReference type="Proteomes" id="UP001242368"/>
    </source>
</evidence>
<gene>
    <name evidence="1" type="ORF">QW060_15440</name>
</gene>
<dbReference type="EMBL" id="JAUFQU010000001">
    <property type="protein sequence ID" value="MDN3708494.1"/>
    <property type="molecule type" value="Genomic_DNA"/>
</dbReference>
<organism evidence="1 2">
    <name type="scientific">Paenimyroides ceti</name>
    <dbReference type="NCBI Taxonomy" id="395087"/>
    <lineage>
        <taxon>Bacteria</taxon>
        <taxon>Pseudomonadati</taxon>
        <taxon>Bacteroidota</taxon>
        <taxon>Flavobacteriia</taxon>
        <taxon>Flavobacteriales</taxon>
        <taxon>Flavobacteriaceae</taxon>
        <taxon>Paenimyroides</taxon>
    </lineage>
</organism>
<name>A0ABT8CWD0_9FLAO</name>
<keyword evidence="2" id="KW-1185">Reference proteome</keyword>
<accession>A0ABT8CWD0</accession>
<reference evidence="2" key="1">
    <citation type="journal article" date="2019" name="Int. J. Syst. Evol. Microbiol.">
        <title>The Global Catalogue of Microorganisms (GCM) 10K type strain sequencing project: providing services to taxonomists for standard genome sequencing and annotation.</title>
        <authorList>
            <consortium name="The Broad Institute Genomics Platform"/>
            <consortium name="The Broad Institute Genome Sequencing Center for Infectious Disease"/>
            <person name="Wu L."/>
            <person name="Ma J."/>
        </authorList>
    </citation>
    <scope>NUCLEOTIDE SEQUENCE [LARGE SCALE GENOMIC DNA]</scope>
    <source>
        <strain evidence="2">CECT 7184</strain>
    </source>
</reference>
<proteinExistence type="predicted"/>
<protein>
    <recommendedName>
        <fullName evidence="3">Lipocalin-like domain-containing protein</fullName>
    </recommendedName>
</protein>
<sequence length="169" mass="19389">MKKKKTLSVLIISALFLVNCNKDDSSVATPTKNVNPIIGIWKLVEEHENGIALRLSDCSLEETYIFSAEQFVHEIYAVSQRPKALFEHDNSNAVVENLSQDNNNVIKCEKDWQGVGSWSAQENNYTLKINGTTENRTIRFTNASHKFYYEETTTTFGVTKVKRYVYQRQ</sequence>
<evidence type="ECO:0008006" key="3">
    <source>
        <dbReference type="Google" id="ProtNLM"/>
    </source>
</evidence>
<dbReference type="Proteomes" id="UP001242368">
    <property type="component" value="Unassembled WGS sequence"/>
</dbReference>
<evidence type="ECO:0000313" key="1">
    <source>
        <dbReference type="EMBL" id="MDN3708494.1"/>
    </source>
</evidence>
<comment type="caution">
    <text evidence="1">The sequence shown here is derived from an EMBL/GenBank/DDBJ whole genome shotgun (WGS) entry which is preliminary data.</text>
</comment>
<dbReference type="RefSeq" id="WP_290364357.1">
    <property type="nucleotide sequence ID" value="NZ_JAUFQU010000001.1"/>
</dbReference>